<dbReference type="RefSeq" id="WP_289831453.1">
    <property type="nucleotide sequence ID" value="NZ_JAUEDK010000043.1"/>
</dbReference>
<evidence type="ECO:0000313" key="1">
    <source>
        <dbReference type="EMBL" id="MDN0076815.1"/>
    </source>
</evidence>
<accession>A0ABT7XSP6</accession>
<gene>
    <name evidence="1" type="ORF">QU481_18360</name>
</gene>
<sequence length="170" mass="19496">MHLPEVEARRFIQQYQAFLLYCLPQQLSTEEQQRYTESPLMALADSRRRFDAERHRLDGYLSDGGSMDDDIQEAIANMQIGRWVYLKDTAHYSVLLCEDGLVGYGVLGLTERLRNVAGGSGQLIEAGVLYLQGRYVCDNLVCPLAWLGAGIRRDMLKDLQDLKKENKFYR</sequence>
<comment type="caution">
    <text evidence="1">The sequence shown here is derived from an EMBL/GenBank/DDBJ whole genome shotgun (WGS) entry which is preliminary data.</text>
</comment>
<evidence type="ECO:0000313" key="2">
    <source>
        <dbReference type="Proteomes" id="UP001168540"/>
    </source>
</evidence>
<proteinExistence type="predicted"/>
<reference evidence="1" key="1">
    <citation type="submission" date="2023-06" db="EMBL/GenBank/DDBJ databases">
        <authorList>
            <person name="Zhang S."/>
        </authorList>
    </citation>
    <scope>NUCLEOTIDE SEQUENCE</scope>
    <source>
        <strain evidence="1">SG2303</strain>
    </source>
</reference>
<name>A0ABT7XSP6_9NEIS</name>
<protein>
    <recommendedName>
        <fullName evidence="3">N-acetyltransferase domain-containing protein</fullName>
    </recommendedName>
</protein>
<dbReference type="EMBL" id="JAUEDK010000043">
    <property type="protein sequence ID" value="MDN0076815.1"/>
    <property type="molecule type" value="Genomic_DNA"/>
</dbReference>
<evidence type="ECO:0008006" key="3">
    <source>
        <dbReference type="Google" id="ProtNLM"/>
    </source>
</evidence>
<organism evidence="1 2">
    <name type="scientific">Crenobacter oryzisoli</name>
    <dbReference type="NCBI Taxonomy" id="3056844"/>
    <lineage>
        <taxon>Bacteria</taxon>
        <taxon>Pseudomonadati</taxon>
        <taxon>Pseudomonadota</taxon>
        <taxon>Betaproteobacteria</taxon>
        <taxon>Neisseriales</taxon>
        <taxon>Neisseriaceae</taxon>
        <taxon>Crenobacter</taxon>
    </lineage>
</organism>
<keyword evidence="2" id="KW-1185">Reference proteome</keyword>
<dbReference type="Proteomes" id="UP001168540">
    <property type="component" value="Unassembled WGS sequence"/>
</dbReference>